<evidence type="ECO:0000313" key="2">
    <source>
        <dbReference type="Proteomes" id="UP000306319"/>
    </source>
</evidence>
<evidence type="ECO:0000313" key="1">
    <source>
        <dbReference type="EMBL" id="TGY75950.1"/>
    </source>
</evidence>
<keyword evidence="2" id="KW-1185">Reference proteome</keyword>
<organism evidence="1 2">
    <name type="scientific">Lepagella muris</name>
    <dbReference type="NCBI Taxonomy" id="3032870"/>
    <lineage>
        <taxon>Bacteria</taxon>
        <taxon>Pseudomonadati</taxon>
        <taxon>Bacteroidota</taxon>
        <taxon>Bacteroidia</taxon>
        <taxon>Bacteroidales</taxon>
        <taxon>Muribaculaceae</taxon>
        <taxon>Lepagella</taxon>
    </lineage>
</organism>
<gene>
    <name evidence="1" type="ORF">E5331_19235</name>
</gene>
<reference evidence="1" key="1">
    <citation type="submission" date="2019-04" db="EMBL/GenBank/DDBJ databases">
        <title>Microbes associate with the intestines of laboratory mice.</title>
        <authorList>
            <person name="Navarre W."/>
            <person name="Wong E."/>
            <person name="Huang K."/>
            <person name="Tropini C."/>
            <person name="Ng K."/>
            <person name="Yu B."/>
        </authorList>
    </citation>
    <scope>NUCLEOTIDE SEQUENCE</scope>
    <source>
        <strain evidence="1">NM04_E33</strain>
    </source>
</reference>
<sequence>MMKTWSNLVLIILMICAEASDFSGASAQSVSTRESRNGLTSSSDTIPDENLLDIISILTTTSDDSLNMAEADADTHSILDNIISQGKKPQKKPVSSARVLDFMTEAYSQHDFYQSGNWDDAEDFSYITNNVVIPPYNPRDFYRPSPGRITSTYGYREKFGRVHKGIDLALSIGDTVRAALPGVVARVGYDKGGYGHYVVMVHNNGMETRYAHLQAPVTAPGETIAAGQPVGLGGNTGNSTGPHLHFEIRYRGTAVDPASVFNFHRIPAPPKIKTPQATSQKTLAKQQKK</sequence>
<proteinExistence type="predicted"/>
<dbReference type="EMBL" id="SRYB01000048">
    <property type="protein sequence ID" value="TGY75950.1"/>
    <property type="molecule type" value="Genomic_DNA"/>
</dbReference>
<protein>
    <submittedName>
        <fullName evidence="1">M23 family metallopeptidase</fullName>
    </submittedName>
</protein>
<dbReference type="Proteomes" id="UP000306319">
    <property type="component" value="Unassembled WGS sequence"/>
</dbReference>
<accession>A0AC61RAG5</accession>
<name>A0AC61RAG5_9BACT</name>
<comment type="caution">
    <text evidence="1">The sequence shown here is derived from an EMBL/GenBank/DDBJ whole genome shotgun (WGS) entry which is preliminary data.</text>
</comment>